<reference evidence="1" key="1">
    <citation type="submission" date="2018-02" db="EMBL/GenBank/DDBJ databases">
        <title>Rhizophora mucronata_Transcriptome.</title>
        <authorList>
            <person name="Meera S.P."/>
            <person name="Sreeshan A."/>
            <person name="Augustine A."/>
        </authorList>
    </citation>
    <scope>NUCLEOTIDE SEQUENCE</scope>
    <source>
        <tissue evidence="1">Leaf</tissue>
    </source>
</reference>
<evidence type="ECO:0000313" key="1">
    <source>
        <dbReference type="EMBL" id="MBX53130.1"/>
    </source>
</evidence>
<dbReference type="AlphaFoldDB" id="A0A2P2PEI9"/>
<accession>A0A2P2PEI9</accession>
<sequence>MVFSPRTSVSQEETLIYRE</sequence>
<dbReference type="EMBL" id="GGEC01072646">
    <property type="protein sequence ID" value="MBX53130.1"/>
    <property type="molecule type" value="Transcribed_RNA"/>
</dbReference>
<proteinExistence type="predicted"/>
<organism evidence="1">
    <name type="scientific">Rhizophora mucronata</name>
    <name type="common">Asiatic mangrove</name>
    <dbReference type="NCBI Taxonomy" id="61149"/>
    <lineage>
        <taxon>Eukaryota</taxon>
        <taxon>Viridiplantae</taxon>
        <taxon>Streptophyta</taxon>
        <taxon>Embryophyta</taxon>
        <taxon>Tracheophyta</taxon>
        <taxon>Spermatophyta</taxon>
        <taxon>Magnoliopsida</taxon>
        <taxon>eudicotyledons</taxon>
        <taxon>Gunneridae</taxon>
        <taxon>Pentapetalae</taxon>
        <taxon>rosids</taxon>
        <taxon>fabids</taxon>
        <taxon>Malpighiales</taxon>
        <taxon>Rhizophoraceae</taxon>
        <taxon>Rhizophora</taxon>
    </lineage>
</organism>
<name>A0A2P2PEI9_RHIMU</name>
<protein>
    <submittedName>
        <fullName evidence="1">Uncharacterized protein</fullName>
    </submittedName>
</protein>